<keyword evidence="3" id="KW-1017">Isopeptide bond</keyword>
<organism evidence="31 32">
    <name type="scientific">Oldenlandia corymbosa var. corymbosa</name>
    <dbReference type="NCBI Taxonomy" id="529605"/>
    <lineage>
        <taxon>Eukaryota</taxon>
        <taxon>Viridiplantae</taxon>
        <taxon>Streptophyta</taxon>
        <taxon>Embryophyta</taxon>
        <taxon>Tracheophyta</taxon>
        <taxon>Spermatophyta</taxon>
        <taxon>Magnoliopsida</taxon>
        <taxon>eudicotyledons</taxon>
        <taxon>Gunneridae</taxon>
        <taxon>Pentapetalae</taxon>
        <taxon>asterids</taxon>
        <taxon>lamiids</taxon>
        <taxon>Gentianales</taxon>
        <taxon>Rubiaceae</taxon>
        <taxon>Rubioideae</taxon>
        <taxon>Spermacoceae</taxon>
        <taxon>Hedyotis-Oldenlandia complex</taxon>
        <taxon>Oldenlandia</taxon>
    </lineage>
</organism>
<evidence type="ECO:0000256" key="8">
    <source>
        <dbReference type="ARBA" id="ARBA00022741"/>
    </source>
</evidence>
<evidence type="ECO:0000256" key="4">
    <source>
        <dbReference type="ARBA" id="ARBA00022553"/>
    </source>
</evidence>
<dbReference type="GO" id="GO:0005789">
    <property type="term" value="C:endoplasmic reticulum membrane"/>
    <property type="evidence" value="ECO:0007669"/>
    <property type="project" value="UniProtKB-SubCell"/>
</dbReference>
<dbReference type="PANTHER" id="PTHR24423:SF633">
    <property type="entry name" value="ETHYLENE RECEPTOR 2"/>
    <property type="match status" value="1"/>
</dbReference>
<dbReference type="InterPro" id="IPR014525">
    <property type="entry name" value="ETR"/>
</dbReference>
<dbReference type="Gene3D" id="3.40.50.2300">
    <property type="match status" value="1"/>
</dbReference>
<feature type="disulfide bond" description="Interchain" evidence="24">
    <location>
        <position position="36"/>
    </location>
</feature>
<dbReference type="SMART" id="SM00448">
    <property type="entry name" value="REC"/>
    <property type="match status" value="1"/>
</dbReference>
<keyword evidence="19 22" id="KW-0675">Receptor</keyword>
<dbReference type="PROSITE" id="PS50109">
    <property type="entry name" value="HIS_KIN"/>
    <property type="match status" value="1"/>
</dbReference>
<keyword evidence="8 22" id="KW-0547">Nucleotide-binding</keyword>
<keyword evidence="28" id="KW-0732">Signal</keyword>
<evidence type="ECO:0000256" key="17">
    <source>
        <dbReference type="ARBA" id="ARBA00023136"/>
    </source>
</evidence>
<keyword evidence="4 26" id="KW-0597">Phosphoprotein</keyword>
<dbReference type="Pfam" id="PF00512">
    <property type="entry name" value="HisKA"/>
    <property type="match status" value="1"/>
</dbReference>
<dbReference type="InterPro" id="IPR003018">
    <property type="entry name" value="GAF"/>
</dbReference>
<keyword evidence="15 22" id="KW-0186">Copper</keyword>
<proteinExistence type="inferred from homology"/>
<sequence>MVPLDEMWRRLIAVLLVQTFLISIAGADNELPRCNCDDFGFWSIENIMEFQKVSDFLIAVAYFSIPIELLYFVSCSNIPFKMVLLQFTLFIVLCGMTHFLNGWTYGPHTFTIMVALTIFKGLTALVSVATAITLVSLIPLLLKSKVREFMLRKKAWDLDREVGMIKKQKEAGLHVRMLTQEIRKSLDRHTILETTLVELSKTLDLQNCAIWMPNENKTEVNLIHESKARNSSGFHDSAIPTSNPDVREIKGNDGVKVLEPDSALAVASSAGDGDPGPVAAIRMPMLRVANFKGGTPEMVPACYAILVLVLPGGQGRSWGNQELEIVQVVADQVAVALSHAAVLEESQHMRDMLVEQNRALQRAKQDALLASQTRNAFQMVMSNGLRRPMHSILGLLSMIQDANMSSEQQLIVDTMVKTSNVLSTLITDVIDTSTKDSGRFPLEVTPFSLHLMIKEAACLAKCLSVYRGHDFVIEVDKCLPNYVMGDERRVFQVILHMVGNLLNGSNGGCLFFRVLSANMSQGRSDPGWGPWRSSSSDGYTYVKFNVGICKDGSRLENASSSLPLGRQRYSSGVGEEGLSFSICRKLVQLMQGDIWIVPNSEDFDQSMALILRFQKRQSVVISISEQGRPSEHRYSNSLFRGLKVLLADDDDVNRAVTRKLLEKLGCSVLAVSSGYECLSALGPVASAIQIVLLDLHMPDLDGFEVTMRIRKFRSRNWPLIVGLTASDDEDIWDRCFQVGMNGVIRKPVLLQGMADELQRVFAQANRVNPFAVGME</sequence>
<dbReference type="GO" id="GO:0005524">
    <property type="term" value="F:ATP binding"/>
    <property type="evidence" value="ECO:0007669"/>
    <property type="project" value="UniProtKB-UniRule"/>
</dbReference>
<evidence type="ECO:0000256" key="18">
    <source>
        <dbReference type="ARBA" id="ARBA00023157"/>
    </source>
</evidence>
<evidence type="ECO:0000256" key="15">
    <source>
        <dbReference type="ARBA" id="ARBA00023008"/>
    </source>
</evidence>
<keyword evidence="18 24" id="KW-1015">Disulfide bond</keyword>
<dbReference type="Gene3D" id="3.30.450.40">
    <property type="match status" value="1"/>
</dbReference>
<feature type="chain" id="PRO_5043538874" description="Ethylene receptor" evidence="28">
    <location>
        <begin position="28"/>
        <end position="775"/>
    </location>
</feature>
<dbReference type="SMART" id="SM00388">
    <property type="entry name" value="HisKA"/>
    <property type="match status" value="1"/>
</dbReference>
<dbReference type="SUPFAM" id="SSF47384">
    <property type="entry name" value="Homodimeric domain of signal transducing histidine kinase"/>
    <property type="match status" value="1"/>
</dbReference>
<dbReference type="Gene3D" id="1.10.287.130">
    <property type="match status" value="1"/>
</dbReference>
<evidence type="ECO:0000256" key="19">
    <source>
        <dbReference type="ARBA" id="ARBA00023170"/>
    </source>
</evidence>
<evidence type="ECO:0000256" key="5">
    <source>
        <dbReference type="ARBA" id="ARBA00022679"/>
    </source>
</evidence>
<feature type="transmembrane region" description="Helical" evidence="27">
    <location>
        <begin position="112"/>
        <end position="142"/>
    </location>
</feature>
<evidence type="ECO:0000256" key="2">
    <source>
        <dbReference type="ARBA" id="ARBA00009842"/>
    </source>
</evidence>
<keyword evidence="6 27" id="KW-0812">Transmembrane</keyword>
<comment type="function">
    <text evidence="20">Ethylene receptor related to bacterial two-component regulators. Acts as a redundant negative regulator of ethylene signaling.</text>
</comment>
<feature type="transmembrane region" description="Helical" evidence="27">
    <location>
        <begin position="56"/>
        <end position="73"/>
    </location>
</feature>
<evidence type="ECO:0000256" key="27">
    <source>
        <dbReference type="SAM" id="Phobius"/>
    </source>
</evidence>
<evidence type="ECO:0000256" key="11">
    <source>
        <dbReference type="ARBA" id="ARBA00022824"/>
    </source>
</evidence>
<evidence type="ECO:0000256" key="24">
    <source>
        <dbReference type="PIRSR" id="PIRSR026389-3"/>
    </source>
</evidence>
<dbReference type="GO" id="GO:0038199">
    <property type="term" value="F:ethylene receptor activity"/>
    <property type="evidence" value="ECO:0007669"/>
    <property type="project" value="UniProtKB-UniRule"/>
</dbReference>
<evidence type="ECO:0000259" key="29">
    <source>
        <dbReference type="PROSITE" id="PS50109"/>
    </source>
</evidence>
<evidence type="ECO:0000256" key="13">
    <source>
        <dbReference type="ARBA" id="ARBA00022843"/>
    </source>
</evidence>
<evidence type="ECO:0000256" key="25">
    <source>
        <dbReference type="PIRSR" id="PIRSR026389-4"/>
    </source>
</evidence>
<dbReference type="InterPro" id="IPR011006">
    <property type="entry name" value="CheY-like_superfamily"/>
</dbReference>
<feature type="signal peptide" evidence="28">
    <location>
        <begin position="1"/>
        <end position="27"/>
    </location>
</feature>
<dbReference type="GO" id="GO:0010105">
    <property type="term" value="P:negative regulation of ethylene-activated signaling pathway"/>
    <property type="evidence" value="ECO:0007669"/>
    <property type="project" value="UniProtKB-ARBA"/>
</dbReference>
<dbReference type="InterPro" id="IPR003661">
    <property type="entry name" value="HisK_dim/P_dom"/>
</dbReference>
<feature type="binding site" evidence="23">
    <location>
        <position position="98"/>
    </location>
    <ligand>
        <name>Cu cation</name>
        <dbReference type="ChEBI" id="CHEBI:23378"/>
    </ligand>
</feature>
<keyword evidence="16 22" id="KW-0902">Two-component regulatory system</keyword>
<dbReference type="SUPFAM" id="SSF55874">
    <property type="entry name" value="ATPase domain of HSP90 chaperone/DNA topoisomerase II/histidine kinase"/>
    <property type="match status" value="1"/>
</dbReference>
<evidence type="ECO:0000256" key="3">
    <source>
        <dbReference type="ARBA" id="ARBA00022499"/>
    </source>
</evidence>
<dbReference type="PANTHER" id="PTHR24423">
    <property type="entry name" value="TWO-COMPONENT SENSOR HISTIDINE KINASE"/>
    <property type="match status" value="1"/>
</dbReference>
<dbReference type="InterPro" id="IPR005467">
    <property type="entry name" value="His_kinase_dom"/>
</dbReference>
<feature type="domain" description="Histidine kinase" evidence="29">
    <location>
        <begin position="380"/>
        <end position="594"/>
    </location>
</feature>
<feature type="modified residue" description="4-aspartylphosphate" evidence="26">
    <location>
        <position position="694"/>
    </location>
</feature>
<keyword evidence="17 22" id="KW-0472">Membrane</keyword>
<feature type="disulfide bond" description="Interchain" evidence="24">
    <location>
        <position position="34"/>
    </location>
</feature>
<dbReference type="Pfam" id="PF01590">
    <property type="entry name" value="GAF"/>
    <property type="match status" value="1"/>
</dbReference>
<keyword evidence="32" id="KW-1185">Reference proteome</keyword>
<dbReference type="SUPFAM" id="SSF55781">
    <property type="entry name" value="GAF domain-like"/>
    <property type="match status" value="1"/>
</dbReference>
<keyword evidence="12 22" id="KW-0067">ATP-binding</keyword>
<dbReference type="SUPFAM" id="SSF52172">
    <property type="entry name" value="CheY-like"/>
    <property type="match status" value="1"/>
</dbReference>
<dbReference type="InterPro" id="IPR001789">
    <property type="entry name" value="Sig_transdc_resp-reg_receiver"/>
</dbReference>
<feature type="binding site" evidence="23">
    <location>
        <position position="94"/>
    </location>
    <ligand>
        <name>Cu cation</name>
        <dbReference type="ChEBI" id="CHEBI:23378"/>
    </ligand>
</feature>
<evidence type="ECO:0000313" key="32">
    <source>
        <dbReference type="Proteomes" id="UP001161247"/>
    </source>
</evidence>
<keyword evidence="10 22" id="KW-0418">Kinase</keyword>
<keyword evidence="7 22" id="KW-0479">Metal-binding</keyword>
<feature type="cross-link" description="Glycyl lysine isopeptide (Lys-Gly) (interchain with G-Cter in ubiquitin)" evidence="25">
    <location>
        <position position="746"/>
    </location>
</feature>
<dbReference type="GO" id="GO:0004674">
    <property type="term" value="F:protein serine/threonine kinase activity"/>
    <property type="evidence" value="ECO:0007669"/>
    <property type="project" value="UniProtKB-ARBA"/>
</dbReference>
<name>A0AAV1EFB2_OLDCO</name>
<accession>A0AAV1EFB2</accession>
<dbReference type="GO" id="GO:0000155">
    <property type="term" value="F:phosphorelay sensor kinase activity"/>
    <property type="evidence" value="ECO:0007669"/>
    <property type="project" value="InterPro"/>
</dbReference>
<dbReference type="FunFam" id="3.40.50.2300:FF:000240">
    <property type="entry name" value="Ethylene receptor"/>
    <property type="match status" value="1"/>
</dbReference>
<comment type="function">
    <text evidence="22">May act early in the ethylene signal transduction pathway, possibly as an ethylene receptor, or as a regulator of the pathway.</text>
</comment>
<dbReference type="Gene3D" id="3.30.565.10">
    <property type="entry name" value="Histidine kinase-like ATPase, C-terminal domain"/>
    <property type="match status" value="1"/>
</dbReference>
<dbReference type="Pfam" id="PF25487">
    <property type="entry name" value="ETR1_N"/>
    <property type="match status" value="1"/>
</dbReference>
<dbReference type="PIRSF" id="PIRSF026389">
    <property type="entry name" value="Ethyln_sen_HK"/>
    <property type="match status" value="1"/>
</dbReference>
<reference evidence="31" key="1">
    <citation type="submission" date="2023-03" db="EMBL/GenBank/DDBJ databases">
        <authorList>
            <person name="Julca I."/>
        </authorList>
    </citation>
    <scope>NUCLEOTIDE SEQUENCE</scope>
</reference>
<protein>
    <recommendedName>
        <fullName evidence="22">Ethylene receptor</fullName>
    </recommendedName>
</protein>
<evidence type="ECO:0000256" key="9">
    <source>
        <dbReference type="ARBA" id="ARBA00022745"/>
    </source>
</evidence>
<evidence type="ECO:0000256" key="21">
    <source>
        <dbReference type="ARBA" id="ARBA00062048"/>
    </source>
</evidence>
<comment type="subcellular location">
    <subcellularLocation>
        <location evidence="1">Endoplasmic reticulum membrane</location>
        <topology evidence="1">Multi-pass membrane protein</topology>
    </subcellularLocation>
</comment>
<dbReference type="CDD" id="cd00082">
    <property type="entry name" value="HisKA"/>
    <property type="match status" value="1"/>
</dbReference>
<dbReference type="Pfam" id="PF00072">
    <property type="entry name" value="Response_reg"/>
    <property type="match status" value="1"/>
</dbReference>
<evidence type="ECO:0000256" key="10">
    <source>
        <dbReference type="ARBA" id="ARBA00022777"/>
    </source>
</evidence>
<keyword evidence="11 22" id="KW-0256">Endoplasmic reticulum</keyword>
<dbReference type="SMART" id="SM00065">
    <property type="entry name" value="GAF"/>
    <property type="match status" value="1"/>
</dbReference>
<evidence type="ECO:0000256" key="20">
    <source>
        <dbReference type="ARBA" id="ARBA00056860"/>
    </source>
</evidence>
<evidence type="ECO:0000256" key="7">
    <source>
        <dbReference type="ARBA" id="ARBA00022723"/>
    </source>
</evidence>
<evidence type="ECO:0000259" key="30">
    <source>
        <dbReference type="PROSITE" id="PS50110"/>
    </source>
</evidence>
<comment type="subunit">
    <text evidence="21">Heteromer with ETR1. Binds to MRF3/ECIP1.</text>
</comment>
<evidence type="ECO:0000256" key="12">
    <source>
        <dbReference type="ARBA" id="ARBA00022840"/>
    </source>
</evidence>
<evidence type="ECO:0000256" key="1">
    <source>
        <dbReference type="ARBA" id="ARBA00004477"/>
    </source>
</evidence>
<evidence type="ECO:0000256" key="22">
    <source>
        <dbReference type="PIRNR" id="PIRNR026389"/>
    </source>
</evidence>
<dbReference type="GO" id="GO:0046872">
    <property type="term" value="F:metal ion binding"/>
    <property type="evidence" value="ECO:0007669"/>
    <property type="project" value="UniProtKB-UniRule"/>
</dbReference>
<dbReference type="CDD" id="cd19933">
    <property type="entry name" value="REC_ETR-like"/>
    <property type="match status" value="1"/>
</dbReference>
<keyword evidence="9 22" id="KW-0936">Ethylene signaling pathway</keyword>
<dbReference type="InterPro" id="IPR036890">
    <property type="entry name" value="HATPase_C_sf"/>
</dbReference>
<evidence type="ECO:0000256" key="6">
    <source>
        <dbReference type="ARBA" id="ARBA00022692"/>
    </source>
</evidence>
<comment type="cofactor">
    <cofactor evidence="23">
        <name>Cu cation</name>
        <dbReference type="ChEBI" id="CHEBI:23378"/>
    </cofactor>
    <text evidence="23">Binds 1 copper ion per dimer.</text>
</comment>
<dbReference type="CDD" id="cd16938">
    <property type="entry name" value="HATPase_ETR2_ERS2-EIN4-like"/>
    <property type="match status" value="1"/>
</dbReference>
<dbReference type="EMBL" id="OX459126">
    <property type="protein sequence ID" value="CAI9118261.1"/>
    <property type="molecule type" value="Genomic_DNA"/>
</dbReference>
<feature type="transmembrane region" description="Helical" evidence="27">
    <location>
        <begin position="80"/>
        <end position="100"/>
    </location>
</feature>
<keyword evidence="5 22" id="KW-0808">Transferase</keyword>
<dbReference type="FunFam" id="1.10.287.130:FF:000087">
    <property type="entry name" value="Ethylene receptor 4"/>
    <property type="match status" value="1"/>
</dbReference>
<evidence type="ECO:0000256" key="28">
    <source>
        <dbReference type="SAM" id="SignalP"/>
    </source>
</evidence>
<evidence type="ECO:0000256" key="26">
    <source>
        <dbReference type="PROSITE-ProRule" id="PRU00169"/>
    </source>
</evidence>
<evidence type="ECO:0000256" key="14">
    <source>
        <dbReference type="ARBA" id="ARBA00022989"/>
    </source>
</evidence>
<dbReference type="InterPro" id="IPR036097">
    <property type="entry name" value="HisK_dim/P_sf"/>
</dbReference>
<dbReference type="InterPro" id="IPR029016">
    <property type="entry name" value="GAF-like_dom_sf"/>
</dbReference>
<evidence type="ECO:0000313" key="31">
    <source>
        <dbReference type="EMBL" id="CAI9118261.1"/>
    </source>
</evidence>
<keyword evidence="14 27" id="KW-1133">Transmembrane helix</keyword>
<dbReference type="Proteomes" id="UP001161247">
    <property type="component" value="Chromosome 9"/>
</dbReference>
<dbReference type="GO" id="GO:0051740">
    <property type="term" value="F:ethylene binding"/>
    <property type="evidence" value="ECO:0007669"/>
    <property type="project" value="UniProtKB-UniRule"/>
</dbReference>
<gene>
    <name evidence="31" type="ORF">OLC1_LOCUS24169</name>
</gene>
<dbReference type="PROSITE" id="PS50110">
    <property type="entry name" value="RESPONSE_REGULATORY"/>
    <property type="match status" value="1"/>
</dbReference>
<dbReference type="AlphaFoldDB" id="A0AAV1EFB2"/>
<dbReference type="InterPro" id="IPR058544">
    <property type="entry name" value="ETR1_N"/>
</dbReference>
<keyword evidence="13" id="KW-0832">Ubl conjugation</keyword>
<comment type="similarity">
    <text evidence="2 22">Belongs to the ethylene receptor family.</text>
</comment>
<feature type="domain" description="Response regulatory" evidence="30">
    <location>
        <begin position="643"/>
        <end position="761"/>
    </location>
</feature>
<evidence type="ECO:0000256" key="16">
    <source>
        <dbReference type="ARBA" id="ARBA00023012"/>
    </source>
</evidence>
<evidence type="ECO:0000256" key="23">
    <source>
        <dbReference type="PIRSR" id="PIRSR026389-2"/>
    </source>
</evidence>